<dbReference type="PANTHER" id="PTHR21377">
    <property type="entry name" value="PROTEIN FAM210B, MITOCHONDRIAL"/>
    <property type="match status" value="1"/>
</dbReference>
<keyword evidence="5" id="KW-1185">Reference proteome</keyword>
<feature type="compositionally biased region" description="Polar residues" evidence="1">
    <location>
        <begin position="87"/>
        <end position="98"/>
    </location>
</feature>
<evidence type="ECO:0000313" key="5">
    <source>
        <dbReference type="Proteomes" id="UP001283341"/>
    </source>
</evidence>
<dbReference type="InterPro" id="IPR009688">
    <property type="entry name" value="FAM210A/B-like_dom"/>
</dbReference>
<dbReference type="EMBL" id="JAUEDM010000002">
    <property type="protein sequence ID" value="KAK3325201.1"/>
    <property type="molecule type" value="Genomic_DNA"/>
</dbReference>
<dbReference type="AlphaFoldDB" id="A0AAE0MAA9"/>
<gene>
    <name evidence="4" type="ORF">B0H66DRAFT_113901</name>
</gene>
<name>A0AAE0MAA9_9PEZI</name>
<dbReference type="PANTHER" id="PTHR21377:SF0">
    <property type="entry name" value="PROTEIN FAM210B, MITOCHONDRIAL"/>
    <property type="match status" value="1"/>
</dbReference>
<dbReference type="InterPro" id="IPR045866">
    <property type="entry name" value="FAM210A/B-like"/>
</dbReference>
<dbReference type="Proteomes" id="UP001283341">
    <property type="component" value="Unassembled WGS sequence"/>
</dbReference>
<feature type="region of interest" description="Disordered" evidence="1">
    <location>
        <begin position="87"/>
        <end position="106"/>
    </location>
</feature>
<sequence>MFRSAVVDVLFGGGGRSAFLRKVAKDTAATGKLCSRTITTTNTTAARSSSAQFWAQRLANSRQQVLQAGRFRSSQFRAAPRRYFQTSKARRSQQQSGSKPAAEPESLSVSGRLKKLSREYGWAAVGVYLALSALDLPFCFLLVRIVGTDKIAEVEHIVVSNVKKIIPESIKNWWHEYRHALKENAKQQMGSDSEVVQDVEMAGWGVKEAEERTQQEGASLATQFAFAYAIHKSFIFVRVPLTAALLPKVVKVLRSWGYNIGKRRPKP</sequence>
<reference evidence="4" key="2">
    <citation type="submission" date="2023-06" db="EMBL/GenBank/DDBJ databases">
        <authorList>
            <consortium name="Lawrence Berkeley National Laboratory"/>
            <person name="Haridas S."/>
            <person name="Hensen N."/>
            <person name="Bonometti L."/>
            <person name="Westerberg I."/>
            <person name="Brannstrom I.O."/>
            <person name="Guillou S."/>
            <person name="Cros-Aarteil S."/>
            <person name="Calhoun S."/>
            <person name="Kuo A."/>
            <person name="Mondo S."/>
            <person name="Pangilinan J."/>
            <person name="Riley R."/>
            <person name="Labutti K."/>
            <person name="Andreopoulos B."/>
            <person name="Lipzen A."/>
            <person name="Chen C."/>
            <person name="Yanf M."/>
            <person name="Daum C."/>
            <person name="Ng V."/>
            <person name="Clum A."/>
            <person name="Steindorff A."/>
            <person name="Ohm R."/>
            <person name="Martin F."/>
            <person name="Silar P."/>
            <person name="Natvig D."/>
            <person name="Lalanne C."/>
            <person name="Gautier V."/>
            <person name="Ament-Velasquez S.L."/>
            <person name="Kruys A."/>
            <person name="Hutchinson M.I."/>
            <person name="Powell A.J."/>
            <person name="Barry K."/>
            <person name="Miller A.N."/>
            <person name="Grigoriev I.V."/>
            <person name="Debuchy R."/>
            <person name="Gladieux P."/>
            <person name="Thoren M.H."/>
            <person name="Johannesson H."/>
        </authorList>
    </citation>
    <scope>NUCLEOTIDE SEQUENCE</scope>
    <source>
        <strain evidence="4">CBS 118394</strain>
    </source>
</reference>
<dbReference type="GO" id="GO:0005739">
    <property type="term" value="C:mitochondrion"/>
    <property type="evidence" value="ECO:0007669"/>
    <property type="project" value="TreeGrafter"/>
</dbReference>
<keyword evidence="2" id="KW-0472">Membrane</keyword>
<feature type="domain" description="DUF1279" evidence="3">
    <location>
        <begin position="112"/>
        <end position="247"/>
    </location>
</feature>
<protein>
    <recommendedName>
        <fullName evidence="3">DUF1279 domain-containing protein</fullName>
    </recommendedName>
</protein>
<evidence type="ECO:0000313" key="4">
    <source>
        <dbReference type="EMBL" id="KAK3325201.1"/>
    </source>
</evidence>
<organism evidence="4 5">
    <name type="scientific">Apodospora peruviana</name>
    <dbReference type="NCBI Taxonomy" id="516989"/>
    <lineage>
        <taxon>Eukaryota</taxon>
        <taxon>Fungi</taxon>
        <taxon>Dikarya</taxon>
        <taxon>Ascomycota</taxon>
        <taxon>Pezizomycotina</taxon>
        <taxon>Sordariomycetes</taxon>
        <taxon>Sordariomycetidae</taxon>
        <taxon>Sordariales</taxon>
        <taxon>Lasiosphaeriaceae</taxon>
        <taxon>Apodospora</taxon>
    </lineage>
</organism>
<keyword evidence="2" id="KW-1133">Transmembrane helix</keyword>
<evidence type="ECO:0000259" key="3">
    <source>
        <dbReference type="Pfam" id="PF06916"/>
    </source>
</evidence>
<evidence type="ECO:0000256" key="1">
    <source>
        <dbReference type="SAM" id="MobiDB-lite"/>
    </source>
</evidence>
<reference evidence="4" key="1">
    <citation type="journal article" date="2023" name="Mol. Phylogenet. Evol.">
        <title>Genome-scale phylogeny and comparative genomics of the fungal order Sordariales.</title>
        <authorList>
            <person name="Hensen N."/>
            <person name="Bonometti L."/>
            <person name="Westerberg I."/>
            <person name="Brannstrom I.O."/>
            <person name="Guillou S."/>
            <person name="Cros-Aarteil S."/>
            <person name="Calhoun S."/>
            <person name="Haridas S."/>
            <person name="Kuo A."/>
            <person name="Mondo S."/>
            <person name="Pangilinan J."/>
            <person name="Riley R."/>
            <person name="LaButti K."/>
            <person name="Andreopoulos B."/>
            <person name="Lipzen A."/>
            <person name="Chen C."/>
            <person name="Yan M."/>
            <person name="Daum C."/>
            <person name="Ng V."/>
            <person name="Clum A."/>
            <person name="Steindorff A."/>
            <person name="Ohm R.A."/>
            <person name="Martin F."/>
            <person name="Silar P."/>
            <person name="Natvig D.O."/>
            <person name="Lalanne C."/>
            <person name="Gautier V."/>
            <person name="Ament-Velasquez S.L."/>
            <person name="Kruys A."/>
            <person name="Hutchinson M.I."/>
            <person name="Powell A.J."/>
            <person name="Barry K."/>
            <person name="Miller A.N."/>
            <person name="Grigoriev I.V."/>
            <person name="Debuchy R."/>
            <person name="Gladieux P."/>
            <person name="Hiltunen Thoren M."/>
            <person name="Johannesson H."/>
        </authorList>
    </citation>
    <scope>NUCLEOTIDE SEQUENCE</scope>
    <source>
        <strain evidence="4">CBS 118394</strain>
    </source>
</reference>
<evidence type="ECO:0000256" key="2">
    <source>
        <dbReference type="SAM" id="Phobius"/>
    </source>
</evidence>
<comment type="caution">
    <text evidence="4">The sequence shown here is derived from an EMBL/GenBank/DDBJ whole genome shotgun (WGS) entry which is preliminary data.</text>
</comment>
<feature type="transmembrane region" description="Helical" evidence="2">
    <location>
        <begin position="120"/>
        <end position="143"/>
    </location>
</feature>
<dbReference type="Pfam" id="PF06916">
    <property type="entry name" value="FAM210A-B_dom"/>
    <property type="match status" value="1"/>
</dbReference>
<proteinExistence type="predicted"/>
<keyword evidence="2" id="KW-0812">Transmembrane</keyword>
<accession>A0AAE0MAA9</accession>